<feature type="compositionally biased region" description="Polar residues" evidence="1">
    <location>
        <begin position="238"/>
        <end position="257"/>
    </location>
</feature>
<keyword evidence="3" id="KW-1185">Reference proteome</keyword>
<organism evidence="2 3">
    <name type="scientific">Seminavis robusta</name>
    <dbReference type="NCBI Taxonomy" id="568900"/>
    <lineage>
        <taxon>Eukaryota</taxon>
        <taxon>Sar</taxon>
        <taxon>Stramenopiles</taxon>
        <taxon>Ochrophyta</taxon>
        <taxon>Bacillariophyta</taxon>
        <taxon>Bacillariophyceae</taxon>
        <taxon>Bacillariophycidae</taxon>
        <taxon>Naviculales</taxon>
        <taxon>Naviculaceae</taxon>
        <taxon>Seminavis</taxon>
    </lineage>
</organism>
<accession>A0A9N8DKG0</accession>
<dbReference type="EMBL" id="CAICTM010000133">
    <property type="protein sequence ID" value="CAB9502364.1"/>
    <property type="molecule type" value="Genomic_DNA"/>
</dbReference>
<evidence type="ECO:0000313" key="3">
    <source>
        <dbReference type="Proteomes" id="UP001153069"/>
    </source>
</evidence>
<protein>
    <submittedName>
        <fullName evidence="2">Uncharacterized protein</fullName>
    </submittedName>
</protein>
<evidence type="ECO:0000313" key="2">
    <source>
        <dbReference type="EMBL" id="CAB9502364.1"/>
    </source>
</evidence>
<evidence type="ECO:0000256" key="1">
    <source>
        <dbReference type="SAM" id="MobiDB-lite"/>
    </source>
</evidence>
<dbReference type="AlphaFoldDB" id="A0A9N8DKG0"/>
<name>A0A9N8DKG0_9STRA</name>
<proteinExistence type="predicted"/>
<comment type="caution">
    <text evidence="2">The sequence shown here is derived from an EMBL/GenBank/DDBJ whole genome shotgun (WGS) entry which is preliminary data.</text>
</comment>
<reference evidence="2" key="1">
    <citation type="submission" date="2020-06" db="EMBL/GenBank/DDBJ databases">
        <authorList>
            <consortium name="Plant Systems Biology data submission"/>
        </authorList>
    </citation>
    <scope>NUCLEOTIDE SEQUENCE</scope>
    <source>
        <strain evidence="2">D6</strain>
    </source>
</reference>
<gene>
    <name evidence="2" type="ORF">SEMRO_134_G063490.1</name>
</gene>
<sequence>MRTTYRNVSYDGSDGGRIVCKAVGFADYCSEEKSIAETATGGDKKKVWVTWKSVAKCHKSKKGKAKIKVDTKKKGNVSFILTMDNQADLEGFHQKIEHQLNEQQQTPSRSSTSEALVVDTAVVGAGVAGEQDAEGKKPNTGTVATASLSDGIAVPTTTSATPGIEHRLNEQQQTPSCNSTSEALVVDTAVVGAGVAGEQDAEGKKLNTGTVATASLSDGIAVPTTTSATPGIEHRLNEQQQTPSHNSTSEALLLTQL</sequence>
<dbReference type="Proteomes" id="UP001153069">
    <property type="component" value="Unassembled WGS sequence"/>
</dbReference>
<feature type="region of interest" description="Disordered" evidence="1">
    <location>
        <begin position="235"/>
        <end position="257"/>
    </location>
</feature>